<comment type="caution">
    <text evidence="1">The sequence shown here is derived from an EMBL/GenBank/DDBJ whole genome shotgun (WGS) entry which is preliminary data.</text>
</comment>
<evidence type="ECO:0000313" key="3">
    <source>
        <dbReference type="Proteomes" id="UP001249076"/>
    </source>
</evidence>
<dbReference type="Proteomes" id="UP001249076">
    <property type="component" value="Unassembled WGS sequence"/>
</dbReference>
<dbReference type="EMBL" id="JAVDTL010000004">
    <property type="protein sequence ID" value="MDR6767736.1"/>
    <property type="molecule type" value="Genomic_DNA"/>
</dbReference>
<keyword evidence="3" id="KW-1185">Reference proteome</keyword>
<organism evidence="1 4">
    <name type="scientific">Acidovorax delafieldii</name>
    <name type="common">Pseudomonas delafieldii</name>
    <dbReference type="NCBI Taxonomy" id="47920"/>
    <lineage>
        <taxon>Bacteria</taxon>
        <taxon>Pseudomonadati</taxon>
        <taxon>Pseudomonadota</taxon>
        <taxon>Betaproteobacteria</taxon>
        <taxon>Burkholderiales</taxon>
        <taxon>Comamonadaceae</taxon>
        <taxon>Acidovorax</taxon>
    </lineage>
</organism>
<evidence type="ECO:0000313" key="2">
    <source>
        <dbReference type="EMBL" id="MDR6839718.1"/>
    </source>
</evidence>
<sequence>MTQRIEILENGAVVGTIIADEEAAEQLYPGAWRLAEQQEEPAPAPDLRITRLAFLDRFTDAEAVAIDLASLGATVQAAGLRRYLHKVNSAQHIDLARADLQAGVQALEAAGLLAAGRAEQILTAPITDVERYRGQ</sequence>
<dbReference type="Proteomes" id="UP001253458">
    <property type="component" value="Unassembled WGS sequence"/>
</dbReference>
<gene>
    <name evidence="1" type="ORF">J2W88_003017</name>
    <name evidence="2" type="ORF">J2W93_004586</name>
</gene>
<proteinExistence type="predicted"/>
<name>A0AAJ2BTK8_ACIDE</name>
<evidence type="ECO:0000313" key="1">
    <source>
        <dbReference type="EMBL" id="MDR6767736.1"/>
    </source>
</evidence>
<evidence type="ECO:0000313" key="4">
    <source>
        <dbReference type="Proteomes" id="UP001253458"/>
    </source>
</evidence>
<protein>
    <submittedName>
        <fullName evidence="1">Uncharacterized protein</fullName>
    </submittedName>
</protein>
<reference evidence="1 3" key="1">
    <citation type="submission" date="2023-07" db="EMBL/GenBank/DDBJ databases">
        <title>Sorghum-associated microbial communities from plants grown in Nebraska, USA.</title>
        <authorList>
            <person name="Schachtman D."/>
        </authorList>
    </citation>
    <scope>NUCLEOTIDE SEQUENCE</scope>
    <source>
        <strain evidence="2 3">BE105</strain>
        <strain evidence="1">BE69</strain>
    </source>
</reference>
<dbReference type="EMBL" id="JAVDTS010000011">
    <property type="protein sequence ID" value="MDR6839718.1"/>
    <property type="molecule type" value="Genomic_DNA"/>
</dbReference>
<accession>A0AAJ2BTK8</accession>
<dbReference type="RefSeq" id="WP_209820704.1">
    <property type="nucleotide sequence ID" value="NZ_JAVDTL010000004.1"/>
</dbReference>
<dbReference type="AlphaFoldDB" id="A0AAJ2BTK8"/>